<dbReference type="RefSeq" id="XP_041154390.1">
    <property type="nucleotide sequence ID" value="XM_041295834.1"/>
</dbReference>
<dbReference type="AlphaFoldDB" id="A0A9P7ADA0"/>
<keyword evidence="3" id="KW-1185">Reference proteome</keyword>
<organism evidence="2 3">
    <name type="scientific">Suillus plorans</name>
    <dbReference type="NCBI Taxonomy" id="116603"/>
    <lineage>
        <taxon>Eukaryota</taxon>
        <taxon>Fungi</taxon>
        <taxon>Dikarya</taxon>
        <taxon>Basidiomycota</taxon>
        <taxon>Agaricomycotina</taxon>
        <taxon>Agaricomycetes</taxon>
        <taxon>Agaricomycetidae</taxon>
        <taxon>Boletales</taxon>
        <taxon>Suillineae</taxon>
        <taxon>Suillaceae</taxon>
        <taxon>Suillus</taxon>
    </lineage>
</organism>
<reference evidence="2" key="1">
    <citation type="journal article" date="2020" name="New Phytol.">
        <title>Comparative genomics reveals dynamic genome evolution in host specialist ectomycorrhizal fungi.</title>
        <authorList>
            <person name="Lofgren L.A."/>
            <person name="Nguyen N.H."/>
            <person name="Vilgalys R."/>
            <person name="Ruytinx J."/>
            <person name="Liao H.L."/>
            <person name="Branco S."/>
            <person name="Kuo A."/>
            <person name="LaButti K."/>
            <person name="Lipzen A."/>
            <person name="Andreopoulos W."/>
            <person name="Pangilinan J."/>
            <person name="Riley R."/>
            <person name="Hundley H."/>
            <person name="Na H."/>
            <person name="Barry K."/>
            <person name="Grigoriev I.V."/>
            <person name="Stajich J.E."/>
            <person name="Kennedy P.G."/>
        </authorList>
    </citation>
    <scope>NUCLEOTIDE SEQUENCE</scope>
    <source>
        <strain evidence="2">S12</strain>
    </source>
</reference>
<name>A0A9P7ADA0_9AGAM</name>
<evidence type="ECO:0000313" key="3">
    <source>
        <dbReference type="Proteomes" id="UP000719766"/>
    </source>
</evidence>
<feature type="compositionally biased region" description="Polar residues" evidence="1">
    <location>
        <begin position="21"/>
        <end position="51"/>
    </location>
</feature>
<dbReference type="Proteomes" id="UP000719766">
    <property type="component" value="Unassembled WGS sequence"/>
</dbReference>
<feature type="region of interest" description="Disordered" evidence="1">
    <location>
        <begin position="1"/>
        <end position="53"/>
    </location>
</feature>
<comment type="caution">
    <text evidence="2">The sequence shown here is derived from an EMBL/GenBank/DDBJ whole genome shotgun (WGS) entry which is preliminary data.</text>
</comment>
<protein>
    <submittedName>
        <fullName evidence="2">Uncharacterized protein</fullName>
    </submittedName>
</protein>
<gene>
    <name evidence="2" type="ORF">HD556DRAFT_1000030</name>
</gene>
<dbReference type="OrthoDB" id="39175at2759"/>
<proteinExistence type="predicted"/>
<dbReference type="EMBL" id="JABBWE010000085">
    <property type="protein sequence ID" value="KAG1787006.1"/>
    <property type="molecule type" value="Genomic_DNA"/>
</dbReference>
<sequence>MSSVSTHTPPEGTRYWHYPQPSASSSQNPIPCDALNQSSHVTSRPSNQSNGYAEGFDISVKVKRAFTFEELQSDSDQGGWSLQGQTHMQQCGDSSPCITTAQYTPHTNPSSFQISKSYTLVDSLGQLSTSTSARAPIGTRVSAMALAGHSGVNPIKRESSLIQQVNHFCGVTRALFLTASLSFIRPLGAFQIHRTSHHRFPPCVILDNQLVRTRRPSR</sequence>
<dbReference type="GeneID" id="64589598"/>
<evidence type="ECO:0000256" key="1">
    <source>
        <dbReference type="SAM" id="MobiDB-lite"/>
    </source>
</evidence>
<evidence type="ECO:0000313" key="2">
    <source>
        <dbReference type="EMBL" id="KAG1787006.1"/>
    </source>
</evidence>
<accession>A0A9P7ADA0</accession>